<name>K5W4A5_AGABU</name>
<dbReference type="KEGG" id="abp:AGABI1DRAFT111882"/>
<evidence type="ECO:0000313" key="3">
    <source>
        <dbReference type="Proteomes" id="UP000008493"/>
    </source>
</evidence>
<evidence type="ECO:0000256" key="1">
    <source>
        <dbReference type="SAM" id="MobiDB-lite"/>
    </source>
</evidence>
<reference evidence="3" key="1">
    <citation type="journal article" date="2012" name="Proc. Natl. Acad. Sci. U.S.A.">
        <title>Genome sequence of the button mushroom Agaricus bisporus reveals mechanisms governing adaptation to a humic-rich ecological niche.</title>
        <authorList>
            <person name="Morin E."/>
            <person name="Kohler A."/>
            <person name="Baker A.R."/>
            <person name="Foulongne-Oriol M."/>
            <person name="Lombard V."/>
            <person name="Nagy L.G."/>
            <person name="Ohm R.A."/>
            <person name="Patyshakuliyeva A."/>
            <person name="Brun A."/>
            <person name="Aerts A.L."/>
            <person name="Bailey A.M."/>
            <person name="Billette C."/>
            <person name="Coutinho P.M."/>
            <person name="Deakin G."/>
            <person name="Doddapaneni H."/>
            <person name="Floudas D."/>
            <person name="Grimwood J."/>
            <person name="Hilden K."/>
            <person name="Kuees U."/>
            <person name="LaButti K.M."/>
            <person name="Lapidus A."/>
            <person name="Lindquist E.A."/>
            <person name="Lucas S.M."/>
            <person name="Murat C."/>
            <person name="Riley R.W."/>
            <person name="Salamov A.A."/>
            <person name="Schmutz J."/>
            <person name="Subramanian V."/>
            <person name="Woesten H.A.B."/>
            <person name="Xu J."/>
            <person name="Eastwood D.C."/>
            <person name="Foster G.D."/>
            <person name="Sonnenberg A.S."/>
            <person name="Cullen D."/>
            <person name="de Vries R.P."/>
            <person name="Lundell T."/>
            <person name="Hibbett D.S."/>
            <person name="Henrissat B."/>
            <person name="Burton K.S."/>
            <person name="Kerrigan R.W."/>
            <person name="Challen M.P."/>
            <person name="Grigoriev I.V."/>
            <person name="Martin F."/>
        </authorList>
    </citation>
    <scope>NUCLEOTIDE SEQUENCE [LARGE SCALE GENOMIC DNA]</scope>
    <source>
        <strain evidence="3">JB137-S8 / ATCC MYA-4627 / FGSC 10392</strain>
    </source>
</reference>
<dbReference type="InParanoid" id="K5W4A5"/>
<dbReference type="STRING" id="597362.K5W4A5"/>
<dbReference type="OrthoDB" id="2685075at2759"/>
<feature type="compositionally biased region" description="Acidic residues" evidence="1">
    <location>
        <begin position="7"/>
        <end position="17"/>
    </location>
</feature>
<dbReference type="OMA" id="VRTPRMA"/>
<dbReference type="Proteomes" id="UP000008493">
    <property type="component" value="Unassembled WGS sequence"/>
</dbReference>
<feature type="region of interest" description="Disordered" evidence="1">
    <location>
        <begin position="1"/>
        <end position="47"/>
    </location>
</feature>
<dbReference type="AlphaFoldDB" id="K5W4A5"/>
<sequence>MSKPDSESEQAESEDEVQGSLIVESTTIPHAPSSDVEMEIPGSSEPEHISFAPRLVVKTNSEQEQLRFKTPELVPIDVEDTITIPRSQFEVEGGYGMEVRTPRMAFASPIRSSPVKTPPVPASATTTNTMTSVDPPKQLPSTPQRRQPQPPQPSPQQPQQDSKQTQERETSPPPFIPFLSKLPLTPFVSLSDAELDMTVEEWIRYQMEVEFDKFKRDGERELVRFRKRAEEVRKVIDGL</sequence>
<dbReference type="eggNOG" id="KOG1101">
    <property type="taxonomic scope" value="Eukaryota"/>
</dbReference>
<dbReference type="GeneID" id="18823443"/>
<feature type="compositionally biased region" description="Polar residues" evidence="1">
    <location>
        <begin position="123"/>
        <end position="132"/>
    </location>
</feature>
<accession>K5W4A5</accession>
<dbReference type="EMBL" id="JH971387">
    <property type="protein sequence ID" value="EKM81599.1"/>
    <property type="molecule type" value="Genomic_DNA"/>
</dbReference>
<feature type="region of interest" description="Disordered" evidence="1">
    <location>
        <begin position="107"/>
        <end position="178"/>
    </location>
</feature>
<protein>
    <submittedName>
        <fullName evidence="2">Uncharacterized protein</fullName>
    </submittedName>
</protein>
<dbReference type="HOGENOM" id="CLU_1160819_0_0_1"/>
<proteinExistence type="predicted"/>
<keyword evidence="3" id="KW-1185">Reference proteome</keyword>
<evidence type="ECO:0000313" key="2">
    <source>
        <dbReference type="EMBL" id="EKM81599.1"/>
    </source>
</evidence>
<gene>
    <name evidence="2" type="ORF">AGABI1DRAFT_111882</name>
</gene>
<organism evidence="2 3">
    <name type="scientific">Agaricus bisporus var. burnettii (strain JB137-S8 / ATCC MYA-4627 / FGSC 10392)</name>
    <name type="common">White button mushroom</name>
    <dbReference type="NCBI Taxonomy" id="597362"/>
    <lineage>
        <taxon>Eukaryota</taxon>
        <taxon>Fungi</taxon>
        <taxon>Dikarya</taxon>
        <taxon>Basidiomycota</taxon>
        <taxon>Agaricomycotina</taxon>
        <taxon>Agaricomycetes</taxon>
        <taxon>Agaricomycetidae</taxon>
        <taxon>Agaricales</taxon>
        <taxon>Agaricineae</taxon>
        <taxon>Agaricaceae</taxon>
        <taxon>Agaricus</taxon>
    </lineage>
</organism>
<dbReference type="RefSeq" id="XP_007327483.1">
    <property type="nucleotide sequence ID" value="XM_007327421.1"/>
</dbReference>